<evidence type="ECO:0000256" key="3">
    <source>
        <dbReference type="PIRSR" id="PIRSR036514-1"/>
    </source>
</evidence>
<reference evidence="7" key="1">
    <citation type="journal article" date="2006" name="Cryobiology">
        <title>Thermoperiodic acclimations enhance cold hardiness of the eggs of the migratory locust.</title>
        <authorList>
            <person name="Wang H.S."/>
            <person name="Zhou C.S."/>
            <person name="Guo W."/>
            <person name="Kang L."/>
        </authorList>
    </citation>
    <scope>NUCLEOTIDE SEQUENCE</scope>
</reference>
<dbReference type="GO" id="GO:0009408">
    <property type="term" value="P:response to heat"/>
    <property type="evidence" value="ECO:0007669"/>
    <property type="project" value="UniProtKB-ARBA"/>
</dbReference>
<dbReference type="PANTHER" id="PTHR45640">
    <property type="entry name" value="HEAT SHOCK PROTEIN HSP-12.2-RELATED"/>
    <property type="match status" value="1"/>
</dbReference>
<keyword evidence="1 7" id="KW-0346">Stress response</keyword>
<dbReference type="InterPro" id="IPR055269">
    <property type="entry name" value="Alpha-crystallin/HSP_16"/>
</dbReference>
<dbReference type="PRINTS" id="PR00299">
    <property type="entry name" value="ACRYSTALLIN"/>
</dbReference>
<dbReference type="PANTHER" id="PTHR45640:SF13">
    <property type="entry name" value="HEAT SHOCK PROTEIN 22-RELATED"/>
    <property type="match status" value="1"/>
</dbReference>
<evidence type="ECO:0000259" key="6">
    <source>
        <dbReference type="PROSITE" id="PS01031"/>
    </source>
</evidence>
<proteinExistence type="evidence at transcript level"/>
<feature type="binding site" evidence="3">
    <location>
        <position position="108"/>
    </location>
    <ligand>
        <name>Zn(2+)</name>
        <dbReference type="ChEBI" id="CHEBI:29105"/>
        <label>1</label>
    </ligand>
</feature>
<feature type="binding site" evidence="3">
    <location>
        <position position="101"/>
    </location>
    <ligand>
        <name>Zn(2+)</name>
        <dbReference type="ChEBI" id="CHEBI:29105"/>
        <label>1</label>
    </ligand>
</feature>
<dbReference type="Pfam" id="PF00011">
    <property type="entry name" value="HSP20"/>
    <property type="match status" value="1"/>
</dbReference>
<dbReference type="GO" id="GO:0051082">
    <property type="term" value="F:unfolded protein binding"/>
    <property type="evidence" value="ECO:0007669"/>
    <property type="project" value="TreeGrafter"/>
</dbReference>
<evidence type="ECO:0000256" key="4">
    <source>
        <dbReference type="PROSITE-ProRule" id="PRU00285"/>
    </source>
</evidence>
<dbReference type="InterPro" id="IPR001436">
    <property type="entry name" value="Alpha-crystallin/sHSP_animal"/>
</dbReference>
<name>Q0ZLZ4_LOCMI</name>
<dbReference type="Gene3D" id="2.60.40.790">
    <property type="match status" value="1"/>
</dbReference>
<evidence type="ECO:0000256" key="5">
    <source>
        <dbReference type="RuleBase" id="RU003616"/>
    </source>
</evidence>
<comment type="similarity">
    <text evidence="2 4 5">Belongs to the small heat shock protein (HSP20) family.</text>
</comment>
<keyword evidence="3" id="KW-0479">Metal-binding</keyword>
<dbReference type="SUPFAM" id="SSF49764">
    <property type="entry name" value="HSP20-like chaperones"/>
    <property type="match status" value="1"/>
</dbReference>
<dbReference type="InterPro" id="IPR002068">
    <property type="entry name" value="A-crystallin/Hsp20_dom"/>
</dbReference>
<dbReference type="PIRSF" id="PIRSF036514">
    <property type="entry name" value="Sm_HSP_B1"/>
    <property type="match status" value="1"/>
</dbReference>
<dbReference type="GO" id="GO:0005634">
    <property type="term" value="C:nucleus"/>
    <property type="evidence" value="ECO:0007669"/>
    <property type="project" value="TreeGrafter"/>
</dbReference>
<protein>
    <submittedName>
        <fullName evidence="7">Heat shock protein 20.5</fullName>
    </submittedName>
</protein>
<sequence>MALTPVIRHLLDDVDRQMSLFDQHFGMGLTHDDLLFPRMSVVPALSGYYRPWRHLAARNSGVSSIQNNKEGFKVNLDVQQFKPEELTVKVVGDSVVVEAKHEERQDDHGYISRHMQRRYMLPKDVEVDQVQTQLSSDGVFTISAPKKALPAPEGGERVVQVVQTGVPALTNQQQQGGERMEQ</sequence>
<keyword evidence="3" id="KW-0862">Zinc</keyword>
<dbReference type="CDD" id="cd06526">
    <property type="entry name" value="metazoan_ACD"/>
    <property type="match status" value="1"/>
</dbReference>
<feature type="domain" description="SHSP" evidence="6">
    <location>
        <begin position="53"/>
        <end position="164"/>
    </location>
</feature>
<evidence type="ECO:0000256" key="2">
    <source>
        <dbReference type="PIRNR" id="PIRNR036514"/>
    </source>
</evidence>
<dbReference type="EMBL" id="DQ355963">
    <property type="protein sequence ID" value="ABC84492.1"/>
    <property type="molecule type" value="mRNA"/>
</dbReference>
<accession>Q0ZLZ4</accession>
<organism evidence="7">
    <name type="scientific">Locusta migratoria</name>
    <name type="common">Migratory locust</name>
    <dbReference type="NCBI Taxonomy" id="7004"/>
    <lineage>
        <taxon>Eukaryota</taxon>
        <taxon>Metazoa</taxon>
        <taxon>Ecdysozoa</taxon>
        <taxon>Arthropoda</taxon>
        <taxon>Hexapoda</taxon>
        <taxon>Insecta</taxon>
        <taxon>Pterygota</taxon>
        <taxon>Neoptera</taxon>
        <taxon>Polyneoptera</taxon>
        <taxon>Orthoptera</taxon>
        <taxon>Caelifera</taxon>
        <taxon>Acrididea</taxon>
        <taxon>Acridomorpha</taxon>
        <taxon>Acridoidea</taxon>
        <taxon>Acrididae</taxon>
        <taxon>Oedipodinae</taxon>
        <taxon>Locusta</taxon>
    </lineage>
</organism>
<dbReference type="AlphaFoldDB" id="Q0ZLZ4"/>
<dbReference type="GO" id="GO:0046872">
    <property type="term" value="F:metal ion binding"/>
    <property type="evidence" value="ECO:0007669"/>
    <property type="project" value="UniProtKB-KW"/>
</dbReference>
<evidence type="ECO:0000313" key="7">
    <source>
        <dbReference type="EMBL" id="ABC84492.1"/>
    </source>
</evidence>
<feature type="binding site" evidence="3">
    <location>
        <position position="103"/>
    </location>
    <ligand>
        <name>Zn(2+)</name>
        <dbReference type="ChEBI" id="CHEBI:29105"/>
        <label>1</label>
    </ligand>
</feature>
<dbReference type="PROSITE" id="PS01031">
    <property type="entry name" value="SHSP"/>
    <property type="match status" value="1"/>
</dbReference>
<reference evidence="7" key="2">
    <citation type="submission" date="2006-01" db="EMBL/GenBank/DDBJ databases">
        <authorList>
            <person name="Wang H.-S."/>
            <person name="Kang L."/>
        </authorList>
    </citation>
    <scope>NUCLEOTIDE SEQUENCE</scope>
</reference>
<evidence type="ECO:0000256" key="1">
    <source>
        <dbReference type="ARBA" id="ARBA00023016"/>
    </source>
</evidence>
<dbReference type="GO" id="GO:0005737">
    <property type="term" value="C:cytoplasm"/>
    <property type="evidence" value="ECO:0007669"/>
    <property type="project" value="TreeGrafter"/>
</dbReference>
<dbReference type="GO" id="GO:0042026">
    <property type="term" value="P:protein refolding"/>
    <property type="evidence" value="ECO:0007669"/>
    <property type="project" value="TreeGrafter"/>
</dbReference>
<dbReference type="InterPro" id="IPR008978">
    <property type="entry name" value="HSP20-like_chaperone"/>
</dbReference>